<accession>A0A9W6TAS6</accession>
<evidence type="ECO:0000313" key="2">
    <source>
        <dbReference type="Proteomes" id="UP001165083"/>
    </source>
</evidence>
<proteinExistence type="predicted"/>
<keyword evidence="2" id="KW-1185">Reference proteome</keyword>
<organism evidence="1 2">
    <name type="scientific">Phytophthora lilii</name>
    <dbReference type="NCBI Taxonomy" id="2077276"/>
    <lineage>
        <taxon>Eukaryota</taxon>
        <taxon>Sar</taxon>
        <taxon>Stramenopiles</taxon>
        <taxon>Oomycota</taxon>
        <taxon>Peronosporomycetes</taxon>
        <taxon>Peronosporales</taxon>
        <taxon>Peronosporaceae</taxon>
        <taxon>Phytophthora</taxon>
    </lineage>
</organism>
<dbReference type="AlphaFoldDB" id="A0A9W6TAS6"/>
<dbReference type="EMBL" id="BSXW01000007">
    <property type="protein sequence ID" value="GMF09275.1"/>
    <property type="molecule type" value="Genomic_DNA"/>
</dbReference>
<reference evidence="1" key="1">
    <citation type="submission" date="2023-04" db="EMBL/GenBank/DDBJ databases">
        <title>Phytophthora lilii NBRC 32176.</title>
        <authorList>
            <person name="Ichikawa N."/>
            <person name="Sato H."/>
            <person name="Tonouchi N."/>
        </authorList>
    </citation>
    <scope>NUCLEOTIDE SEQUENCE</scope>
    <source>
        <strain evidence="1">NBRC 32176</strain>
    </source>
</reference>
<dbReference type="Proteomes" id="UP001165083">
    <property type="component" value="Unassembled WGS sequence"/>
</dbReference>
<comment type="caution">
    <text evidence="1">The sequence shown here is derived from an EMBL/GenBank/DDBJ whole genome shotgun (WGS) entry which is preliminary data.</text>
</comment>
<sequence length="218" mass="23557">MAQHLQTTSVSWCLCPSYQSPDRGYLNAHCVFVPENYLPTSSSNSGSSSSRRFLTSVNSTSASNSAFFETSSGSSSEVSTVTTIINDVDATYTVKINKENVTGQFVCLQLSDCKDLAADTSTCYPSTCGSSDFQEQCNYQGTCTYKNKKTITKRSCMCYLALKATSVRRRCQAHAISTAALEVTASMAIVYARKASMAKSMTARRATRLNAATTAQTT</sequence>
<name>A0A9W6TAS6_9STRA</name>
<evidence type="ECO:0000313" key="1">
    <source>
        <dbReference type="EMBL" id="GMF09275.1"/>
    </source>
</evidence>
<protein>
    <submittedName>
        <fullName evidence="1">Unnamed protein product</fullName>
    </submittedName>
</protein>
<gene>
    <name evidence="1" type="ORF">Plil01_000019100</name>
</gene>